<reference evidence="6 7" key="1">
    <citation type="submission" date="2018-09" db="EMBL/GenBank/DDBJ databases">
        <title>A high-quality reference genome of wild soybean provides a powerful tool to mine soybean genomes.</title>
        <authorList>
            <person name="Xie M."/>
            <person name="Chung C.Y.L."/>
            <person name="Li M.-W."/>
            <person name="Wong F.-L."/>
            <person name="Chan T.-F."/>
            <person name="Lam H.-M."/>
        </authorList>
    </citation>
    <scope>NUCLEOTIDE SEQUENCE [LARGE SCALE GENOMIC DNA]</scope>
    <source>
        <strain evidence="7">cv. W05</strain>
        <tissue evidence="6">Hypocotyl of etiolated seedlings</tissue>
    </source>
</reference>
<dbReference type="PROSITE" id="PS50808">
    <property type="entry name" value="ZF_BED"/>
    <property type="match status" value="1"/>
</dbReference>
<keyword evidence="3" id="KW-0862">Zinc</keyword>
<gene>
    <name evidence="6" type="ORF">D0Y65_021213</name>
</gene>
<dbReference type="PANTHER" id="PTHR34396">
    <property type="entry name" value="OS03G0264950 PROTEIN-RELATED"/>
    <property type="match status" value="1"/>
</dbReference>
<feature type="domain" description="BED-type" evidence="5">
    <location>
        <begin position="92"/>
        <end position="152"/>
    </location>
</feature>
<dbReference type="SUPFAM" id="SSF57667">
    <property type="entry name" value="beta-beta-alpha zinc fingers"/>
    <property type="match status" value="1"/>
</dbReference>
<dbReference type="InterPro" id="IPR053031">
    <property type="entry name" value="Cuticle_assoc_protein"/>
</dbReference>
<dbReference type="Proteomes" id="UP000289340">
    <property type="component" value="Chromosome 8"/>
</dbReference>
<evidence type="ECO:0000256" key="4">
    <source>
        <dbReference type="PROSITE-ProRule" id="PRU00027"/>
    </source>
</evidence>
<evidence type="ECO:0000256" key="1">
    <source>
        <dbReference type="ARBA" id="ARBA00022723"/>
    </source>
</evidence>
<organism evidence="6 7">
    <name type="scientific">Glycine soja</name>
    <name type="common">Wild soybean</name>
    <dbReference type="NCBI Taxonomy" id="3848"/>
    <lineage>
        <taxon>Eukaryota</taxon>
        <taxon>Viridiplantae</taxon>
        <taxon>Streptophyta</taxon>
        <taxon>Embryophyta</taxon>
        <taxon>Tracheophyta</taxon>
        <taxon>Spermatophyta</taxon>
        <taxon>Magnoliopsida</taxon>
        <taxon>eudicotyledons</taxon>
        <taxon>Gunneridae</taxon>
        <taxon>Pentapetalae</taxon>
        <taxon>rosids</taxon>
        <taxon>fabids</taxon>
        <taxon>Fabales</taxon>
        <taxon>Fabaceae</taxon>
        <taxon>Papilionoideae</taxon>
        <taxon>50 kb inversion clade</taxon>
        <taxon>NPAAA clade</taxon>
        <taxon>indigoferoid/millettioid clade</taxon>
        <taxon>Phaseoleae</taxon>
        <taxon>Glycine</taxon>
        <taxon>Glycine subgen. Soja</taxon>
    </lineage>
</organism>
<comment type="caution">
    <text evidence="6">The sequence shown here is derived from an EMBL/GenBank/DDBJ whole genome shotgun (WGS) entry which is preliminary data.</text>
</comment>
<sequence>MFISLYISALHSHSIHFTLQRRFSLSPPLQWQWQWHVLSRVTLFLKGEFYMQMPIHPLQRVTRAIMEFVACANPDNNDEISDSETQPNKWMRKKSMVWDYFTVETVGAGCTRAYCKQCKKSFSYITDSKLTGTSHLKRHISLGICRVLREKNQQRSYPKTGGSLDTANPLKKGPRATPGFAGNGISFYQEHCNHDVAKMIILHDYPLHIVKQQGFIDFVWMLQPQFNPFCLNSVEADCVAMHLRKK</sequence>
<keyword evidence="2 4" id="KW-0863">Zinc-finger</keyword>
<evidence type="ECO:0000313" key="6">
    <source>
        <dbReference type="EMBL" id="RZB98079.1"/>
    </source>
</evidence>
<dbReference type="InterPro" id="IPR003656">
    <property type="entry name" value="Znf_BED"/>
</dbReference>
<accession>A0A445JHZ7</accession>
<evidence type="ECO:0000256" key="3">
    <source>
        <dbReference type="ARBA" id="ARBA00022833"/>
    </source>
</evidence>
<dbReference type="GO" id="GO:0008270">
    <property type="term" value="F:zinc ion binding"/>
    <property type="evidence" value="ECO:0007669"/>
    <property type="project" value="UniProtKB-KW"/>
</dbReference>
<evidence type="ECO:0000256" key="2">
    <source>
        <dbReference type="ARBA" id="ARBA00022771"/>
    </source>
</evidence>
<keyword evidence="7" id="KW-1185">Reference proteome</keyword>
<proteinExistence type="predicted"/>
<protein>
    <submittedName>
        <fullName evidence="6">Zinc finger BED domain-containing protein DAYSLEEPER</fullName>
    </submittedName>
</protein>
<evidence type="ECO:0000313" key="7">
    <source>
        <dbReference type="Proteomes" id="UP000289340"/>
    </source>
</evidence>
<dbReference type="EMBL" id="QZWG01000008">
    <property type="protein sequence ID" value="RZB98079.1"/>
    <property type="molecule type" value="Genomic_DNA"/>
</dbReference>
<name>A0A445JHZ7_GLYSO</name>
<dbReference type="GO" id="GO:1990837">
    <property type="term" value="F:sequence-specific double-stranded DNA binding"/>
    <property type="evidence" value="ECO:0007669"/>
    <property type="project" value="TreeGrafter"/>
</dbReference>
<evidence type="ECO:0000259" key="5">
    <source>
        <dbReference type="PROSITE" id="PS50808"/>
    </source>
</evidence>
<keyword evidence="1" id="KW-0479">Metal-binding</keyword>
<dbReference type="AlphaFoldDB" id="A0A445JHZ7"/>
<dbReference type="GO" id="GO:0006357">
    <property type="term" value="P:regulation of transcription by RNA polymerase II"/>
    <property type="evidence" value="ECO:0007669"/>
    <property type="project" value="TreeGrafter"/>
</dbReference>
<dbReference type="PANTHER" id="PTHR34396:SF21">
    <property type="entry name" value="BED-TYPE DOMAIN-CONTAINING PROTEIN"/>
    <property type="match status" value="1"/>
</dbReference>
<dbReference type="Pfam" id="PF02892">
    <property type="entry name" value="zf-BED"/>
    <property type="match status" value="1"/>
</dbReference>
<dbReference type="GO" id="GO:0005634">
    <property type="term" value="C:nucleus"/>
    <property type="evidence" value="ECO:0007669"/>
    <property type="project" value="TreeGrafter"/>
</dbReference>
<dbReference type="InterPro" id="IPR036236">
    <property type="entry name" value="Znf_C2H2_sf"/>
</dbReference>
<dbReference type="SMART" id="SM00614">
    <property type="entry name" value="ZnF_BED"/>
    <property type="match status" value="1"/>
</dbReference>